<dbReference type="Proteomes" id="UP000054107">
    <property type="component" value="Unassembled WGS sequence"/>
</dbReference>
<sequence length="751" mass="85788">MNTNQNTKRNLDAWTDVTFPEYLMWIAILSVMTVVRHSDLKAYWGTGNSHFRLTIDCNHNTNCILRINTTCDPKPKEFDGEPGMGKLLATVKRLVKPWFFSGRTAVADSWFGSPAMVMMLERLGLYSVMQVVKRRYWPRGMPSTDIFGQVEALRGSHFTMKKTTDDGNTIFACAYRDLKVKAFMSSCGTTSLVGYKKIVEPNGSVTGIKRPQIVSEYEEHKKFSSISQSGERQADQINDGDSTFTNPLPRNATPSKFEIAEDSNNYNMSSPSIHIEHPHKPKLRRLQISNLVELFHFGTSFSKSSPITETEYLACEEDQQMNKSLKSLNLLHHLVYLLEEIPYDQFNATLWTKNIDNLDRRSYIFFDNVLSNSNGMEEQCEAEFHSTKTLNLADFDYKRPYGKPLVDGMKIDTIKTFCCGQQGVLQKYDVKDVDDDDSLDRDDADVPKTHLNLPRALTFRSKQANQGTGLVTFTNSMSRKKKTTAEGHSVMEIEKTLANNSLLQCSTADDMGQSYSHHTNARTPLRSFYHTTFQGKIQKTNGSFLCLHPNCPDAYKVMYCDQVSALAIGLAGLGCLLFELTFPCFDPKFSPVFFVQKTDTGPAFRILRSQFEFNTIDSAYANCSEDEFDQLLMQQGNAQRRALANRLVSHEGLLWTDQDVDLLLNELEIEVGEGTNRFLYQDERIHYCHDLLKTVQFHQPKSPEQIHDKIIWLWTTWEAISRATGKSWWNISEQDKYNLSLLSDDKEVQNY</sequence>
<gene>
    <name evidence="3" type="primary">PARPA_09217.1 scaffold 35931</name>
</gene>
<dbReference type="InterPro" id="IPR029526">
    <property type="entry name" value="PGBD"/>
</dbReference>
<evidence type="ECO:0000259" key="2">
    <source>
        <dbReference type="Pfam" id="PF13843"/>
    </source>
</evidence>
<name>A0A0B7NHL9_9FUNG</name>
<feature type="region of interest" description="Disordered" evidence="1">
    <location>
        <begin position="224"/>
        <end position="250"/>
    </location>
</feature>
<dbReference type="Pfam" id="PF13843">
    <property type="entry name" value="DDE_Tnp_1_7"/>
    <property type="match status" value="1"/>
</dbReference>
<accession>A0A0B7NHL9</accession>
<organism evidence="3 4">
    <name type="scientific">Parasitella parasitica</name>
    <dbReference type="NCBI Taxonomy" id="35722"/>
    <lineage>
        <taxon>Eukaryota</taxon>
        <taxon>Fungi</taxon>
        <taxon>Fungi incertae sedis</taxon>
        <taxon>Mucoromycota</taxon>
        <taxon>Mucoromycotina</taxon>
        <taxon>Mucoromycetes</taxon>
        <taxon>Mucorales</taxon>
        <taxon>Mucorineae</taxon>
        <taxon>Mucoraceae</taxon>
        <taxon>Parasitella</taxon>
    </lineage>
</organism>
<protein>
    <recommendedName>
        <fullName evidence="2">PiggyBac transposable element-derived protein domain-containing protein</fullName>
    </recommendedName>
</protein>
<evidence type="ECO:0000256" key="1">
    <source>
        <dbReference type="SAM" id="MobiDB-lite"/>
    </source>
</evidence>
<proteinExistence type="predicted"/>
<reference evidence="3 4" key="1">
    <citation type="submission" date="2014-09" db="EMBL/GenBank/DDBJ databases">
        <authorList>
            <person name="Ellenberger Sabrina"/>
        </authorList>
    </citation>
    <scope>NUCLEOTIDE SEQUENCE [LARGE SCALE GENOMIC DNA]</scope>
    <source>
        <strain evidence="3 4">CBS 412.66</strain>
    </source>
</reference>
<evidence type="ECO:0000313" key="3">
    <source>
        <dbReference type="EMBL" id="CEP15019.1"/>
    </source>
</evidence>
<keyword evidence="4" id="KW-1185">Reference proteome</keyword>
<dbReference type="EMBL" id="LN731842">
    <property type="protein sequence ID" value="CEP15019.1"/>
    <property type="molecule type" value="Genomic_DNA"/>
</dbReference>
<evidence type="ECO:0000313" key="4">
    <source>
        <dbReference type="Proteomes" id="UP000054107"/>
    </source>
</evidence>
<feature type="domain" description="PiggyBac transposable element-derived protein" evidence="2">
    <location>
        <begin position="57"/>
        <end position="223"/>
    </location>
</feature>
<dbReference type="OrthoDB" id="2234378at2759"/>
<dbReference type="AlphaFoldDB" id="A0A0B7NHL9"/>